<dbReference type="InterPro" id="IPR036563">
    <property type="entry name" value="MoaE_sf"/>
</dbReference>
<dbReference type="GO" id="GO:0006777">
    <property type="term" value="P:Mo-molybdopterin cofactor biosynthetic process"/>
    <property type="evidence" value="ECO:0007669"/>
    <property type="project" value="InterPro"/>
</dbReference>
<comment type="caution">
    <text evidence="1">The sequence shown here is derived from an EMBL/GenBank/DDBJ whole genome shotgun (WGS) entry which is preliminary data.</text>
</comment>
<protein>
    <submittedName>
        <fullName evidence="1">Molybdenum cofactor biosynthesis protein MoaE</fullName>
    </submittedName>
</protein>
<proteinExistence type="predicted"/>
<dbReference type="RefSeq" id="WP_303739649.1">
    <property type="nucleotide sequence ID" value="NZ_SUTK01000079.1"/>
</dbReference>
<dbReference type="EMBL" id="SUTK01000079">
    <property type="protein sequence ID" value="MBE6502577.1"/>
    <property type="molecule type" value="Genomic_DNA"/>
</dbReference>
<name>A0A8T3VF97_9EURY</name>
<reference evidence="1" key="1">
    <citation type="submission" date="2019-04" db="EMBL/GenBank/DDBJ databases">
        <title>Evolution of Biomass-Degrading Anaerobic Consortia Revealed by Metagenomics.</title>
        <authorList>
            <person name="Peng X."/>
        </authorList>
    </citation>
    <scope>NUCLEOTIDE SEQUENCE</scope>
    <source>
        <strain evidence="1">SIG18</strain>
    </source>
</reference>
<dbReference type="PANTHER" id="PTHR23404">
    <property type="entry name" value="MOLYBDOPTERIN SYNTHASE RELATED"/>
    <property type="match status" value="1"/>
</dbReference>
<evidence type="ECO:0000313" key="2">
    <source>
        <dbReference type="Proteomes" id="UP000783037"/>
    </source>
</evidence>
<organism evidence="1 2">
    <name type="scientific">Methanobrevibacter thaueri</name>
    <dbReference type="NCBI Taxonomy" id="190975"/>
    <lineage>
        <taxon>Archaea</taxon>
        <taxon>Methanobacteriati</taxon>
        <taxon>Methanobacteriota</taxon>
        <taxon>Methanomada group</taxon>
        <taxon>Methanobacteria</taxon>
        <taxon>Methanobacteriales</taxon>
        <taxon>Methanobacteriaceae</taxon>
        <taxon>Methanobrevibacter</taxon>
    </lineage>
</organism>
<dbReference type="AlphaFoldDB" id="A0A8T3VF97"/>
<accession>A0A8T3VF97</accession>
<dbReference type="Pfam" id="PF02391">
    <property type="entry name" value="MoaE"/>
    <property type="match status" value="1"/>
</dbReference>
<dbReference type="Proteomes" id="UP000783037">
    <property type="component" value="Unassembled WGS sequence"/>
</dbReference>
<evidence type="ECO:0000313" key="1">
    <source>
        <dbReference type="EMBL" id="MBE6502577.1"/>
    </source>
</evidence>
<sequence length="145" mass="16392">MVVRVIEAKEDKVTMADLIAGLKKDKKIDYSGAIFTFEGIVRGKEENMNLEKLILTTPDKEKTKAEIEKIVENAKIKYNVHEISVVHYIGEFYTGDMLFLVAVLGAHRRETLDALKEVIETVKYDVEFKKEEISKEGTKTILAGG</sequence>
<dbReference type="Gene3D" id="3.90.1170.40">
    <property type="entry name" value="Molybdopterin biosynthesis MoaE subunit"/>
    <property type="match status" value="1"/>
</dbReference>
<gene>
    <name evidence="1" type="ORF">E7Z79_09105</name>
</gene>
<dbReference type="InterPro" id="IPR003448">
    <property type="entry name" value="Mopterin_biosynth_MoaE"/>
</dbReference>
<dbReference type="SUPFAM" id="SSF54690">
    <property type="entry name" value="Molybdopterin synthase subunit MoaE"/>
    <property type="match status" value="1"/>
</dbReference>